<gene>
    <name evidence="1" type="ORF">QQX09_07795</name>
</gene>
<evidence type="ECO:0008006" key="3">
    <source>
        <dbReference type="Google" id="ProtNLM"/>
    </source>
</evidence>
<accession>A0ABT8G9E4</accession>
<sequence>MTAETETCSPLAAGMIPDCPGGMAPIAPLWMREQLVDGTWSAWSVAAWYSCPSEADLFALIEREWTELRPDPSEASLQPATGVVYATVPTIAIAEDGLRHHSAVLLGADVDIRATPATFTWSWGDGDETTTSDPGAPYPDATVTHAYGRALDSATVTLTTTWSGEYRVADGTWAPFDTTIATTSPGITLAVLHPRAVLVDGPLS</sequence>
<evidence type="ECO:0000313" key="1">
    <source>
        <dbReference type="EMBL" id="MDN4475756.1"/>
    </source>
</evidence>
<comment type="caution">
    <text evidence="1">The sequence shown here is derived from an EMBL/GenBank/DDBJ whole genome shotgun (WGS) entry which is preliminary data.</text>
</comment>
<protein>
    <recommendedName>
        <fullName evidence="3">PKD domain-containing protein</fullName>
    </recommendedName>
</protein>
<evidence type="ECO:0000313" key="2">
    <source>
        <dbReference type="Proteomes" id="UP001172728"/>
    </source>
</evidence>
<dbReference type="Proteomes" id="UP001172728">
    <property type="component" value="Unassembled WGS sequence"/>
</dbReference>
<keyword evidence="2" id="KW-1185">Reference proteome</keyword>
<proteinExistence type="predicted"/>
<dbReference type="RefSeq" id="WP_301133134.1">
    <property type="nucleotide sequence ID" value="NZ_JAUHPW010000005.1"/>
</dbReference>
<dbReference type="EMBL" id="JAUHPW010000005">
    <property type="protein sequence ID" value="MDN4475756.1"/>
    <property type="molecule type" value="Genomic_DNA"/>
</dbReference>
<organism evidence="1 2">
    <name type="scientific">Demequina litoralis</name>
    <dbReference type="NCBI Taxonomy" id="3051660"/>
    <lineage>
        <taxon>Bacteria</taxon>
        <taxon>Bacillati</taxon>
        <taxon>Actinomycetota</taxon>
        <taxon>Actinomycetes</taxon>
        <taxon>Micrococcales</taxon>
        <taxon>Demequinaceae</taxon>
        <taxon>Demequina</taxon>
    </lineage>
</organism>
<name>A0ABT8G9E4_9MICO</name>
<reference evidence="1" key="1">
    <citation type="submission" date="2023-06" db="EMBL/GenBank/DDBJ databases">
        <title>Sysu t00192.</title>
        <authorList>
            <person name="Gao L."/>
            <person name="Fang B.-Z."/>
            <person name="Li W.-J."/>
        </authorList>
    </citation>
    <scope>NUCLEOTIDE SEQUENCE</scope>
    <source>
        <strain evidence="1">SYSU T00192</strain>
    </source>
</reference>